<protein>
    <submittedName>
        <fullName evidence="1">Uncharacterized protein</fullName>
    </submittedName>
</protein>
<evidence type="ECO:0000313" key="1">
    <source>
        <dbReference type="EMBL" id="GGK92026.1"/>
    </source>
</evidence>
<dbReference type="Proteomes" id="UP000637788">
    <property type="component" value="Unassembled WGS sequence"/>
</dbReference>
<accession>A0A917VKX7</accession>
<dbReference type="AlphaFoldDB" id="A0A917VKX7"/>
<keyword evidence="2" id="KW-1185">Reference proteome</keyword>
<name>A0A917VKX7_9ACTN</name>
<reference evidence="1" key="1">
    <citation type="journal article" date="2014" name="Int. J. Syst. Evol. Microbiol.">
        <title>Complete genome sequence of Corynebacterium casei LMG S-19264T (=DSM 44701T), isolated from a smear-ripened cheese.</title>
        <authorList>
            <consortium name="US DOE Joint Genome Institute (JGI-PGF)"/>
            <person name="Walter F."/>
            <person name="Albersmeier A."/>
            <person name="Kalinowski J."/>
            <person name="Ruckert C."/>
        </authorList>
    </citation>
    <scope>NUCLEOTIDE SEQUENCE</scope>
    <source>
        <strain evidence="1">JCM 3035</strain>
    </source>
</reference>
<organism evidence="1 2">
    <name type="scientific">Streptomyces flaveus</name>
    <dbReference type="NCBI Taxonomy" id="66370"/>
    <lineage>
        <taxon>Bacteria</taxon>
        <taxon>Bacillati</taxon>
        <taxon>Actinomycetota</taxon>
        <taxon>Actinomycetes</taxon>
        <taxon>Kitasatosporales</taxon>
        <taxon>Streptomycetaceae</taxon>
        <taxon>Streptomyces</taxon>
        <taxon>Streptomyces aurantiacus group</taxon>
    </lineage>
</organism>
<proteinExistence type="predicted"/>
<gene>
    <name evidence="1" type="ORF">GCM10010094_61150</name>
</gene>
<evidence type="ECO:0000313" key="2">
    <source>
        <dbReference type="Proteomes" id="UP000637788"/>
    </source>
</evidence>
<reference evidence="1" key="2">
    <citation type="submission" date="2020-09" db="EMBL/GenBank/DDBJ databases">
        <authorList>
            <person name="Sun Q."/>
            <person name="Ohkuma M."/>
        </authorList>
    </citation>
    <scope>NUCLEOTIDE SEQUENCE</scope>
    <source>
        <strain evidence="1">JCM 3035</strain>
    </source>
</reference>
<sequence>MRLEAHAVDRDAACLEVPDHVVDGIALRVDAVRVVVVVAELGRGIGGPGGAERLLDEAVAELNSVLSVEAYADSPRWFAATAAPK</sequence>
<dbReference type="EMBL" id="BMPQ01000019">
    <property type="protein sequence ID" value="GGK92026.1"/>
    <property type="molecule type" value="Genomic_DNA"/>
</dbReference>
<comment type="caution">
    <text evidence="1">The sequence shown here is derived from an EMBL/GenBank/DDBJ whole genome shotgun (WGS) entry which is preliminary data.</text>
</comment>